<feature type="compositionally biased region" description="Polar residues" evidence="1">
    <location>
        <begin position="153"/>
        <end position="164"/>
    </location>
</feature>
<feature type="compositionally biased region" description="Acidic residues" evidence="1">
    <location>
        <begin position="128"/>
        <end position="151"/>
    </location>
</feature>
<name>A0ABS3JPW3_9BACT</name>
<feature type="compositionally biased region" description="Basic and acidic residues" evidence="1">
    <location>
        <begin position="1"/>
        <end position="23"/>
    </location>
</feature>
<keyword evidence="3" id="KW-1185">Reference proteome</keyword>
<evidence type="ECO:0000313" key="3">
    <source>
        <dbReference type="Proteomes" id="UP000664628"/>
    </source>
</evidence>
<accession>A0ABS3JPW3</accession>
<dbReference type="RefSeq" id="WP_207331987.1">
    <property type="nucleotide sequence ID" value="NZ_JAFMYW010000009.1"/>
</dbReference>
<feature type="compositionally biased region" description="Polar residues" evidence="1">
    <location>
        <begin position="24"/>
        <end position="38"/>
    </location>
</feature>
<feature type="compositionally biased region" description="Polar residues" evidence="1">
    <location>
        <begin position="88"/>
        <end position="102"/>
    </location>
</feature>
<dbReference type="Proteomes" id="UP000664628">
    <property type="component" value="Unassembled WGS sequence"/>
</dbReference>
<reference evidence="2 3" key="1">
    <citation type="submission" date="2021-03" db="EMBL/GenBank/DDBJ databases">
        <title>Fibrella sp. HMF5405 genome sequencing and assembly.</title>
        <authorList>
            <person name="Kang H."/>
            <person name="Kim H."/>
            <person name="Bae S."/>
            <person name="Joh K."/>
        </authorList>
    </citation>
    <scope>NUCLEOTIDE SEQUENCE [LARGE SCALE GENOMIC DNA]</scope>
    <source>
        <strain evidence="2 3">HMF5405</strain>
    </source>
</reference>
<comment type="caution">
    <text evidence="2">The sequence shown here is derived from an EMBL/GenBank/DDBJ whole genome shotgun (WGS) entry which is preliminary data.</text>
</comment>
<gene>
    <name evidence="2" type="ORF">J2I46_25895</name>
</gene>
<organism evidence="2 3">
    <name type="scientific">Fibrella forsythiae</name>
    <dbReference type="NCBI Taxonomy" id="2817061"/>
    <lineage>
        <taxon>Bacteria</taxon>
        <taxon>Pseudomonadati</taxon>
        <taxon>Bacteroidota</taxon>
        <taxon>Cytophagia</taxon>
        <taxon>Cytophagales</taxon>
        <taxon>Spirosomataceae</taxon>
        <taxon>Fibrella</taxon>
    </lineage>
</organism>
<evidence type="ECO:0000313" key="2">
    <source>
        <dbReference type="EMBL" id="MBO0952040.1"/>
    </source>
</evidence>
<feature type="compositionally biased region" description="Polar residues" evidence="1">
    <location>
        <begin position="58"/>
        <end position="72"/>
    </location>
</feature>
<feature type="region of interest" description="Disordered" evidence="1">
    <location>
        <begin position="1"/>
        <end position="164"/>
    </location>
</feature>
<dbReference type="EMBL" id="JAFMYW010000009">
    <property type="protein sequence ID" value="MBO0952040.1"/>
    <property type="molecule type" value="Genomic_DNA"/>
</dbReference>
<proteinExistence type="predicted"/>
<sequence>MDTDQTRSPHSSDDTTNSDHEGDNLNQKAQENSANGLDSTEVRGGQNGRNIRAMGSQDMDSQNGVLRQNDMSNGAMDVPDEAFANAAASENQTKTATVSVTTAGPDDYASDAVVSVPNAQKEAKKQDDDESSDDSSDNDSVESQEETEEDVANTGTSTDHQPTY</sequence>
<protein>
    <submittedName>
        <fullName evidence="2">Uncharacterized protein</fullName>
    </submittedName>
</protein>
<evidence type="ECO:0000256" key="1">
    <source>
        <dbReference type="SAM" id="MobiDB-lite"/>
    </source>
</evidence>